<dbReference type="Pfam" id="PF12680">
    <property type="entry name" value="SnoaL_2"/>
    <property type="match status" value="1"/>
</dbReference>
<evidence type="ECO:0000259" key="1">
    <source>
        <dbReference type="Pfam" id="PF12680"/>
    </source>
</evidence>
<reference evidence="3" key="1">
    <citation type="journal article" date="2019" name="Int. J. Syst. Evol. Microbiol.">
        <title>The Global Catalogue of Microorganisms (GCM) 10K type strain sequencing project: providing services to taxonomists for standard genome sequencing and annotation.</title>
        <authorList>
            <consortium name="The Broad Institute Genomics Platform"/>
            <consortium name="The Broad Institute Genome Sequencing Center for Infectious Disease"/>
            <person name="Wu L."/>
            <person name="Ma J."/>
        </authorList>
    </citation>
    <scope>NUCLEOTIDE SEQUENCE [LARGE SCALE GENOMIC DNA]</scope>
    <source>
        <strain evidence="3">JCM 31486</strain>
    </source>
</reference>
<comment type="caution">
    <text evidence="2">The sequence shown here is derived from an EMBL/GenBank/DDBJ whole genome shotgun (WGS) entry which is preliminary data.</text>
</comment>
<accession>A0ABW3ML64</accession>
<dbReference type="SUPFAM" id="SSF54427">
    <property type="entry name" value="NTF2-like"/>
    <property type="match status" value="1"/>
</dbReference>
<gene>
    <name evidence="2" type="ORF">ACFQ1S_38130</name>
</gene>
<dbReference type="EMBL" id="JBHTIS010003210">
    <property type="protein sequence ID" value="MFD1050937.1"/>
    <property type="molecule type" value="Genomic_DNA"/>
</dbReference>
<dbReference type="InterPro" id="IPR032710">
    <property type="entry name" value="NTF2-like_dom_sf"/>
</dbReference>
<sequence length="118" mass="13178">MRTVEELMRDHLSTVFNERDKARRREAMASVYAADITFSDPDGIVTGHEDLNATIQRLLDQTPAFVFSRTGPIRTNHDLGYLTWGLGPEGQPPVVQGIDIAIIHNGLIRSLYTLLTNS</sequence>
<dbReference type="InterPro" id="IPR037401">
    <property type="entry name" value="SnoaL-like"/>
</dbReference>
<organism evidence="2 3">
    <name type="scientific">Kibdelosporangium lantanae</name>
    <dbReference type="NCBI Taxonomy" id="1497396"/>
    <lineage>
        <taxon>Bacteria</taxon>
        <taxon>Bacillati</taxon>
        <taxon>Actinomycetota</taxon>
        <taxon>Actinomycetes</taxon>
        <taxon>Pseudonocardiales</taxon>
        <taxon>Pseudonocardiaceae</taxon>
        <taxon>Kibdelosporangium</taxon>
    </lineage>
</organism>
<name>A0ABW3ML64_9PSEU</name>
<dbReference type="Proteomes" id="UP001597045">
    <property type="component" value="Unassembled WGS sequence"/>
</dbReference>
<evidence type="ECO:0000313" key="3">
    <source>
        <dbReference type="Proteomes" id="UP001597045"/>
    </source>
</evidence>
<proteinExistence type="predicted"/>
<dbReference type="Gene3D" id="3.10.450.50">
    <property type="match status" value="1"/>
</dbReference>
<evidence type="ECO:0000313" key="2">
    <source>
        <dbReference type="EMBL" id="MFD1050937.1"/>
    </source>
</evidence>
<feature type="domain" description="SnoaL-like" evidence="1">
    <location>
        <begin position="15"/>
        <end position="109"/>
    </location>
</feature>
<protein>
    <submittedName>
        <fullName evidence="2">Nuclear transport factor 2 family protein</fullName>
    </submittedName>
</protein>
<keyword evidence="3" id="KW-1185">Reference proteome</keyword>